<proteinExistence type="predicted"/>
<dbReference type="InterPro" id="IPR050312">
    <property type="entry name" value="IolE/XylAMocC-like"/>
</dbReference>
<evidence type="ECO:0000313" key="3">
    <source>
        <dbReference type="Proteomes" id="UP000660862"/>
    </source>
</evidence>
<feature type="domain" description="Xylose isomerase-like TIM barrel" evidence="1">
    <location>
        <begin position="126"/>
        <end position="262"/>
    </location>
</feature>
<dbReference type="AlphaFoldDB" id="A0A917I1X9"/>
<accession>A0A917I1X9</accession>
<reference evidence="2" key="1">
    <citation type="journal article" date="2014" name="Int. J. Syst. Evol. Microbiol.">
        <title>Complete genome sequence of Corynebacterium casei LMG S-19264T (=DSM 44701T), isolated from a smear-ripened cheese.</title>
        <authorList>
            <consortium name="US DOE Joint Genome Institute (JGI-PGF)"/>
            <person name="Walter F."/>
            <person name="Albersmeier A."/>
            <person name="Kalinowski J."/>
            <person name="Ruckert C."/>
        </authorList>
    </citation>
    <scope>NUCLEOTIDE SEQUENCE</scope>
    <source>
        <strain evidence="2">CGMCC 1.12195</strain>
    </source>
</reference>
<sequence>MMLAVAAWCAGCTPGEQNEGSKVGVALYSFNRFSLEEGLQKAKQSGVDYVEGFSFQQLGGKFGERPLSALSESELADVRSLVQENGLRMVSMYADGKTSAEWQVLFEKGKQLGLKFLVGEPEPHLWDELDRLAGDYGLKLAIHQHAKEQSRFWHPDSVLAALEGHPNFAVCGDLGHWVRSGLDPVACLKQLEGRLASIHAKDLDAFGNPDAADVKVGSGIIDYKAVFAELRRQGFEGFIFVECEHDWDNNLDDVKAAVDLLTDWDRRNDV</sequence>
<protein>
    <recommendedName>
        <fullName evidence="1">Xylose isomerase-like TIM barrel domain-containing protein</fullName>
    </recommendedName>
</protein>
<reference evidence="2" key="2">
    <citation type="submission" date="2020-09" db="EMBL/GenBank/DDBJ databases">
        <authorList>
            <person name="Sun Q."/>
            <person name="Zhou Y."/>
        </authorList>
    </citation>
    <scope>NUCLEOTIDE SEQUENCE</scope>
    <source>
        <strain evidence="2">CGMCC 1.12195</strain>
    </source>
</reference>
<dbReference type="SUPFAM" id="SSF51658">
    <property type="entry name" value="Xylose isomerase-like"/>
    <property type="match status" value="1"/>
</dbReference>
<dbReference type="InterPro" id="IPR013022">
    <property type="entry name" value="Xyl_isomerase-like_TIM-brl"/>
</dbReference>
<dbReference type="PANTHER" id="PTHR12110">
    <property type="entry name" value="HYDROXYPYRUVATE ISOMERASE"/>
    <property type="match status" value="1"/>
</dbReference>
<dbReference type="PANTHER" id="PTHR12110:SF41">
    <property type="entry name" value="INOSOSE DEHYDRATASE"/>
    <property type="match status" value="1"/>
</dbReference>
<evidence type="ECO:0000313" key="2">
    <source>
        <dbReference type="EMBL" id="GGH03578.1"/>
    </source>
</evidence>
<dbReference type="EMBL" id="BMER01000006">
    <property type="protein sequence ID" value="GGH03578.1"/>
    <property type="molecule type" value="Genomic_DNA"/>
</dbReference>
<dbReference type="Gene3D" id="3.20.20.150">
    <property type="entry name" value="Divalent-metal-dependent TIM barrel enzymes"/>
    <property type="match status" value="1"/>
</dbReference>
<dbReference type="InterPro" id="IPR036237">
    <property type="entry name" value="Xyl_isomerase-like_sf"/>
</dbReference>
<name>A0A917I1X9_9SPHI</name>
<dbReference type="Proteomes" id="UP000660862">
    <property type="component" value="Unassembled WGS sequence"/>
</dbReference>
<gene>
    <name evidence="2" type="ORF">GCM10007415_44710</name>
</gene>
<keyword evidence="3" id="KW-1185">Reference proteome</keyword>
<evidence type="ECO:0000259" key="1">
    <source>
        <dbReference type="Pfam" id="PF01261"/>
    </source>
</evidence>
<comment type="caution">
    <text evidence="2">The sequence shown here is derived from an EMBL/GenBank/DDBJ whole genome shotgun (WGS) entry which is preliminary data.</text>
</comment>
<organism evidence="2 3">
    <name type="scientific">Parapedobacter pyrenivorans</name>
    <dbReference type="NCBI Taxonomy" id="1305674"/>
    <lineage>
        <taxon>Bacteria</taxon>
        <taxon>Pseudomonadati</taxon>
        <taxon>Bacteroidota</taxon>
        <taxon>Sphingobacteriia</taxon>
        <taxon>Sphingobacteriales</taxon>
        <taxon>Sphingobacteriaceae</taxon>
        <taxon>Parapedobacter</taxon>
    </lineage>
</organism>
<dbReference type="Pfam" id="PF01261">
    <property type="entry name" value="AP_endonuc_2"/>
    <property type="match status" value="1"/>
</dbReference>